<dbReference type="GO" id="GO:0005615">
    <property type="term" value="C:extracellular space"/>
    <property type="evidence" value="ECO:0007669"/>
    <property type="project" value="UniProtKB-ARBA"/>
</dbReference>
<evidence type="ECO:0000256" key="5">
    <source>
        <dbReference type="ARBA" id="ARBA00022807"/>
    </source>
</evidence>
<dbReference type="InterPro" id="IPR013128">
    <property type="entry name" value="Peptidase_C1A"/>
</dbReference>
<dbReference type="OrthoDB" id="9025543at2759"/>
<evidence type="ECO:0000259" key="10">
    <source>
        <dbReference type="SMART" id="SM00848"/>
    </source>
</evidence>
<dbReference type="CDD" id="cd02248">
    <property type="entry name" value="Peptidase_C1A"/>
    <property type="match status" value="1"/>
</dbReference>
<dbReference type="SMART" id="SM00848">
    <property type="entry name" value="Inhibitor_I29"/>
    <property type="match status" value="1"/>
</dbReference>
<dbReference type="GO" id="GO:0008234">
    <property type="term" value="F:cysteine-type peptidase activity"/>
    <property type="evidence" value="ECO:0007669"/>
    <property type="project" value="UniProtKB-KW"/>
</dbReference>
<evidence type="ECO:0000256" key="6">
    <source>
        <dbReference type="ARBA" id="ARBA00023157"/>
    </source>
</evidence>
<dbReference type="Gene3D" id="1.10.287.2250">
    <property type="match status" value="1"/>
</dbReference>
<dbReference type="InterPro" id="IPR038765">
    <property type="entry name" value="Papain-like_cys_pep_sf"/>
</dbReference>
<keyword evidence="12" id="KW-1185">Reference proteome</keyword>
<evidence type="ECO:0000256" key="7">
    <source>
        <dbReference type="ARBA" id="ARBA00023180"/>
    </source>
</evidence>
<dbReference type="PROSITE" id="PS00640">
    <property type="entry name" value="THIOL_PROTEASE_ASN"/>
    <property type="match status" value="1"/>
</dbReference>
<evidence type="ECO:0008006" key="13">
    <source>
        <dbReference type="Google" id="ProtNLM"/>
    </source>
</evidence>
<accession>A0A9Q0XBB1</accession>
<keyword evidence="6" id="KW-1015">Disulfide bond</keyword>
<dbReference type="InterPro" id="IPR025661">
    <property type="entry name" value="Pept_asp_AS"/>
</dbReference>
<dbReference type="InterPro" id="IPR039417">
    <property type="entry name" value="Peptidase_C1A_papain-like"/>
</dbReference>
<dbReference type="Pfam" id="PF00112">
    <property type="entry name" value="Peptidase_C1"/>
    <property type="match status" value="1"/>
</dbReference>
<keyword evidence="3 8" id="KW-0732">Signal</keyword>
<comment type="similarity">
    <text evidence="1">Belongs to the peptidase C1 family.</text>
</comment>
<keyword evidence="2" id="KW-0645">Protease</keyword>
<feature type="domain" description="Peptidase C1A papain C-terminal" evidence="9">
    <location>
        <begin position="116"/>
        <end position="327"/>
    </location>
</feature>
<dbReference type="FunFam" id="3.90.70.10:FF:000006">
    <property type="entry name" value="Cathepsin S"/>
    <property type="match status" value="1"/>
</dbReference>
<evidence type="ECO:0000256" key="4">
    <source>
        <dbReference type="ARBA" id="ARBA00022801"/>
    </source>
</evidence>
<proteinExistence type="inferred from homology"/>
<comment type="caution">
    <text evidence="11">The sequence shown here is derived from an EMBL/GenBank/DDBJ whole genome shotgun (WGS) entry which is preliminary data.</text>
</comment>
<keyword evidence="4" id="KW-0378">Hydrolase</keyword>
<sequence>MPSLAASGLLALVTFSAALDPTLDTAWEDWKRLHRKEYLEGEAASRRATWEDNWRMIEQHNWETSQGKHTYRLGMNHFGDLTNEEFNQKMSCLLPRGARPATGNVSVFHGSATQKTPKRVDWREKGYVTPVKDQVGSGFGAAVGALEGLYFKKTGELISLSEQNLVDCAWDLGNRGCQGGWPERALQYVQERDGLSTEDGYPYEGEEGLCRYQPENGLAKCTSVKKVKEGDEKALERAVATVGPVTVAIDARSSALQFYKSGIFSSTWASDALNHAVLAVGYVKNNRSRAYWIIKNSWSSYWGDKGYLYLKKGSNELGVADEACYPE</sequence>
<evidence type="ECO:0000256" key="2">
    <source>
        <dbReference type="ARBA" id="ARBA00022670"/>
    </source>
</evidence>
<protein>
    <recommendedName>
        <fullName evidence="13">Cathepsin L1-like</fullName>
    </recommendedName>
</protein>
<reference evidence="11" key="1">
    <citation type="journal article" date="2023" name="DNA Res.">
        <title>Chromosome-level genome assembly of Phrynocephalus forsythii using third-generation DNA sequencing and Hi-C analysis.</title>
        <authorList>
            <person name="Qi Y."/>
            <person name="Zhao W."/>
            <person name="Zhao Y."/>
            <person name="Niu C."/>
            <person name="Cao S."/>
            <person name="Zhang Y."/>
        </authorList>
    </citation>
    <scope>NUCLEOTIDE SEQUENCE</scope>
    <source>
        <tissue evidence="11">Muscle</tissue>
    </source>
</reference>
<dbReference type="Proteomes" id="UP001142489">
    <property type="component" value="Unassembled WGS sequence"/>
</dbReference>
<gene>
    <name evidence="11" type="ORF">JRQ81_008862</name>
</gene>
<feature type="chain" id="PRO_5040417773" description="Cathepsin L1-like" evidence="8">
    <location>
        <begin position="19"/>
        <end position="327"/>
    </location>
</feature>
<keyword evidence="7" id="KW-0325">Glycoprotein</keyword>
<feature type="signal peptide" evidence="8">
    <location>
        <begin position="1"/>
        <end position="18"/>
    </location>
</feature>
<evidence type="ECO:0000313" key="12">
    <source>
        <dbReference type="Proteomes" id="UP001142489"/>
    </source>
</evidence>
<dbReference type="EMBL" id="JAPFRF010000018">
    <property type="protein sequence ID" value="KAJ7308327.1"/>
    <property type="molecule type" value="Genomic_DNA"/>
</dbReference>
<dbReference type="InterPro" id="IPR013201">
    <property type="entry name" value="Prot_inhib_I29"/>
</dbReference>
<organism evidence="11 12">
    <name type="scientific">Phrynocephalus forsythii</name>
    <dbReference type="NCBI Taxonomy" id="171643"/>
    <lineage>
        <taxon>Eukaryota</taxon>
        <taxon>Metazoa</taxon>
        <taxon>Chordata</taxon>
        <taxon>Craniata</taxon>
        <taxon>Vertebrata</taxon>
        <taxon>Euteleostomi</taxon>
        <taxon>Lepidosauria</taxon>
        <taxon>Squamata</taxon>
        <taxon>Bifurcata</taxon>
        <taxon>Unidentata</taxon>
        <taxon>Episquamata</taxon>
        <taxon>Toxicofera</taxon>
        <taxon>Iguania</taxon>
        <taxon>Acrodonta</taxon>
        <taxon>Agamidae</taxon>
        <taxon>Agaminae</taxon>
        <taxon>Phrynocephalus</taxon>
    </lineage>
</organism>
<name>A0A9Q0XBB1_9SAUR</name>
<evidence type="ECO:0000313" key="11">
    <source>
        <dbReference type="EMBL" id="KAJ7308327.1"/>
    </source>
</evidence>
<dbReference type="GO" id="GO:0006508">
    <property type="term" value="P:proteolysis"/>
    <property type="evidence" value="ECO:0007669"/>
    <property type="project" value="UniProtKB-KW"/>
</dbReference>
<dbReference type="SMART" id="SM00645">
    <property type="entry name" value="Pept_C1"/>
    <property type="match status" value="1"/>
</dbReference>
<keyword evidence="5" id="KW-0788">Thiol protease</keyword>
<evidence type="ECO:0000256" key="3">
    <source>
        <dbReference type="ARBA" id="ARBA00022729"/>
    </source>
</evidence>
<dbReference type="InterPro" id="IPR000668">
    <property type="entry name" value="Peptidase_C1A_C"/>
</dbReference>
<dbReference type="Pfam" id="PF08246">
    <property type="entry name" value="Inhibitor_I29"/>
    <property type="match status" value="1"/>
</dbReference>
<feature type="domain" description="Cathepsin propeptide inhibitor" evidence="10">
    <location>
        <begin position="27"/>
        <end position="86"/>
    </location>
</feature>
<evidence type="ECO:0000256" key="1">
    <source>
        <dbReference type="ARBA" id="ARBA00008455"/>
    </source>
</evidence>
<evidence type="ECO:0000256" key="8">
    <source>
        <dbReference type="SAM" id="SignalP"/>
    </source>
</evidence>
<dbReference type="FunFam" id="1.10.287.2250:FF:000003">
    <property type="entry name" value="Cathepsin L"/>
    <property type="match status" value="1"/>
</dbReference>
<dbReference type="AlphaFoldDB" id="A0A9Q0XBB1"/>
<dbReference type="Gene3D" id="3.90.70.10">
    <property type="entry name" value="Cysteine proteinases"/>
    <property type="match status" value="1"/>
</dbReference>
<dbReference type="PANTHER" id="PTHR12411">
    <property type="entry name" value="CYSTEINE PROTEASE FAMILY C1-RELATED"/>
    <property type="match status" value="1"/>
</dbReference>
<evidence type="ECO:0000259" key="9">
    <source>
        <dbReference type="SMART" id="SM00645"/>
    </source>
</evidence>
<dbReference type="SUPFAM" id="SSF54001">
    <property type="entry name" value="Cysteine proteinases"/>
    <property type="match status" value="1"/>
</dbReference>